<comment type="caution">
    <text evidence="1">The sequence shown here is derived from an EMBL/GenBank/DDBJ whole genome shotgun (WGS) entry which is preliminary data.</text>
</comment>
<keyword evidence="2" id="KW-1185">Reference proteome</keyword>
<reference evidence="1 2" key="1">
    <citation type="submission" date="2018-10" db="EMBL/GenBank/DDBJ databases">
        <title>Genomic Encyclopedia of Type Strains, Phase IV (KMG-IV): sequencing the most valuable type-strain genomes for metagenomic binning, comparative biology and taxonomic classification.</title>
        <authorList>
            <person name="Goeker M."/>
        </authorList>
    </citation>
    <scope>NUCLEOTIDE SEQUENCE [LARGE SCALE GENOMIC DNA]</scope>
    <source>
        <strain evidence="1 2">DSM 22008</strain>
    </source>
</reference>
<evidence type="ECO:0000313" key="2">
    <source>
        <dbReference type="Proteomes" id="UP000282211"/>
    </source>
</evidence>
<evidence type="ECO:0000313" key="1">
    <source>
        <dbReference type="EMBL" id="RKQ68945.1"/>
    </source>
</evidence>
<dbReference type="EMBL" id="RBII01000002">
    <property type="protein sequence ID" value="RKQ68945.1"/>
    <property type="molecule type" value="Genomic_DNA"/>
</dbReference>
<accession>A0A420WDB6</accession>
<name>A0A420WDB6_9PROT</name>
<protein>
    <submittedName>
        <fullName evidence="1">Uncharacterized protein</fullName>
    </submittedName>
</protein>
<dbReference type="RefSeq" id="WP_121100772.1">
    <property type="nucleotide sequence ID" value="NZ_RBII01000002.1"/>
</dbReference>
<gene>
    <name evidence="1" type="ORF">DES40_1721</name>
</gene>
<proteinExistence type="predicted"/>
<dbReference type="AlphaFoldDB" id="A0A420WDB6"/>
<sequence length="144" mass="15511">MAYQTATGARAAFLAKLQTLEGLEAIAEDELDPSHLGEDDVFVTVQEGNDVLVETLIGATRPLYEVYSEASFDIVTLHKDKAKEAIIRARVIEAIETDPRLGDAVDDVLIIGATNDVEPEAGAEKSRATQITIQLHYTSTSPVG</sequence>
<organism evidence="1 2">
    <name type="scientific">Litorimonas taeanensis</name>
    <dbReference type="NCBI Taxonomy" id="568099"/>
    <lineage>
        <taxon>Bacteria</taxon>
        <taxon>Pseudomonadati</taxon>
        <taxon>Pseudomonadota</taxon>
        <taxon>Alphaproteobacteria</taxon>
        <taxon>Maricaulales</taxon>
        <taxon>Robiginitomaculaceae</taxon>
    </lineage>
</organism>
<dbReference type="InParanoid" id="A0A420WDB6"/>
<dbReference type="Proteomes" id="UP000282211">
    <property type="component" value="Unassembled WGS sequence"/>
</dbReference>